<dbReference type="PROSITE" id="PS50089">
    <property type="entry name" value="ZF_RING_2"/>
    <property type="match status" value="1"/>
</dbReference>
<keyword evidence="2" id="KW-0863">Zinc-finger</keyword>
<dbReference type="SMART" id="SM00184">
    <property type="entry name" value="RING"/>
    <property type="match status" value="1"/>
</dbReference>
<name>A0A6C0EB38_9ZZZZ</name>
<protein>
    <recommendedName>
        <fullName evidence="4">RING-type domain-containing protein</fullName>
    </recommendedName>
</protein>
<dbReference type="Gene3D" id="3.30.40.10">
    <property type="entry name" value="Zinc/RING finger domain, C3HC4 (zinc finger)"/>
    <property type="match status" value="1"/>
</dbReference>
<organism evidence="5">
    <name type="scientific">viral metagenome</name>
    <dbReference type="NCBI Taxonomy" id="1070528"/>
    <lineage>
        <taxon>unclassified sequences</taxon>
        <taxon>metagenomes</taxon>
        <taxon>organismal metagenomes</taxon>
    </lineage>
</organism>
<dbReference type="SUPFAM" id="SSF57850">
    <property type="entry name" value="RING/U-box"/>
    <property type="match status" value="1"/>
</dbReference>
<evidence type="ECO:0000256" key="1">
    <source>
        <dbReference type="ARBA" id="ARBA00022723"/>
    </source>
</evidence>
<dbReference type="AlphaFoldDB" id="A0A6C0EB38"/>
<feature type="domain" description="RING-type" evidence="4">
    <location>
        <begin position="300"/>
        <end position="339"/>
    </location>
</feature>
<evidence type="ECO:0000259" key="4">
    <source>
        <dbReference type="PROSITE" id="PS50089"/>
    </source>
</evidence>
<dbReference type="InterPro" id="IPR017907">
    <property type="entry name" value="Znf_RING_CS"/>
</dbReference>
<dbReference type="PROSITE" id="PS00518">
    <property type="entry name" value="ZF_RING_1"/>
    <property type="match status" value="1"/>
</dbReference>
<keyword evidence="1" id="KW-0479">Metal-binding</keyword>
<evidence type="ECO:0000256" key="2">
    <source>
        <dbReference type="ARBA" id="ARBA00022771"/>
    </source>
</evidence>
<keyword evidence="3" id="KW-0862">Zinc</keyword>
<dbReference type="GO" id="GO:0008270">
    <property type="term" value="F:zinc ion binding"/>
    <property type="evidence" value="ECO:0007669"/>
    <property type="project" value="UniProtKB-KW"/>
</dbReference>
<evidence type="ECO:0000256" key="3">
    <source>
        <dbReference type="ARBA" id="ARBA00022833"/>
    </source>
</evidence>
<dbReference type="EMBL" id="MN739776">
    <property type="protein sequence ID" value="QHT25952.1"/>
    <property type="molecule type" value="Genomic_DNA"/>
</dbReference>
<dbReference type="Pfam" id="PF13920">
    <property type="entry name" value="zf-C3HC4_3"/>
    <property type="match status" value="1"/>
</dbReference>
<accession>A0A6C0EB38</accession>
<evidence type="ECO:0000313" key="5">
    <source>
        <dbReference type="EMBL" id="QHT25952.1"/>
    </source>
</evidence>
<reference evidence="5" key="1">
    <citation type="journal article" date="2020" name="Nature">
        <title>Giant virus diversity and host interactions through global metagenomics.</title>
        <authorList>
            <person name="Schulz F."/>
            <person name="Roux S."/>
            <person name="Paez-Espino D."/>
            <person name="Jungbluth S."/>
            <person name="Walsh D.A."/>
            <person name="Denef V.J."/>
            <person name="McMahon K.D."/>
            <person name="Konstantinidis K.T."/>
            <person name="Eloe-Fadrosh E.A."/>
            <person name="Kyrpides N.C."/>
            <person name="Woyke T."/>
        </authorList>
    </citation>
    <scope>NUCLEOTIDE SEQUENCE</scope>
    <source>
        <strain evidence="5">GVMAG-M-3300023179-27</strain>
    </source>
</reference>
<dbReference type="InterPro" id="IPR013083">
    <property type="entry name" value="Znf_RING/FYVE/PHD"/>
</dbReference>
<dbReference type="InterPro" id="IPR001841">
    <property type="entry name" value="Znf_RING"/>
</dbReference>
<sequence>MKNRLFEIYETTDEKSQLVDEGNKVILRNINECKIFKKTKGVKYILSDNKIKVKISFNDINFEQIKTILMMIYKYSISKTINENITKIYKCSDKNQICEIEKSLPKRIVYEEKILPYDKRIVSLGDGIKSNNGINSQLHGGVFLYLSFIDHFDENTYVVTNNKLNTINFNEINDKYERIIFNDCDFEKIVKLIDSKKAPKYIWIYVNSINLFVEKYSCVLKILFWNSKVETTKNTIIPIVDKNCDSKDTIINIKRYHYNLNPSEKEFVKFYNDKNKMIIDEQIDKIMNGADEFHVDNTECSICYDNTKYQIMTSCNHNYCIGCYGKQIFEGNMKCYMCRKRVTKISISNKMIISKIYFLRNIIHNLSRKKTLIYTRKNILETVIEKLHPIIEITELDCDNYIHRDMTQGVFICDYKKYTDVKHIKHIDTIIIMTLDCQFITNVEAFGYDYMNDKSKVKVIIFEFNDI</sequence>
<proteinExistence type="predicted"/>